<dbReference type="CDD" id="cd16833">
    <property type="entry name" value="YfiH"/>
    <property type="match status" value="1"/>
</dbReference>
<comment type="caution">
    <text evidence="12">The sequence shown here is derived from an EMBL/GenBank/DDBJ whole genome shotgun (WGS) entry which is preliminary data.</text>
</comment>
<dbReference type="Proteomes" id="UP000003994">
    <property type="component" value="Unassembled WGS sequence"/>
</dbReference>
<proteinExistence type="inferred from homology"/>
<keyword evidence="4" id="KW-0808">Transferase</keyword>
<dbReference type="PATRIC" id="fig|883077.3.peg.1490"/>
<comment type="catalytic activity">
    <reaction evidence="1">
        <text>inosine + phosphate = alpha-D-ribose 1-phosphate + hypoxanthine</text>
        <dbReference type="Rhea" id="RHEA:27646"/>
        <dbReference type="ChEBI" id="CHEBI:17368"/>
        <dbReference type="ChEBI" id="CHEBI:17596"/>
        <dbReference type="ChEBI" id="CHEBI:43474"/>
        <dbReference type="ChEBI" id="CHEBI:57720"/>
        <dbReference type="EC" id="2.4.2.1"/>
    </reaction>
    <physiologicalReaction direction="left-to-right" evidence="1">
        <dbReference type="Rhea" id="RHEA:27647"/>
    </physiologicalReaction>
</comment>
<dbReference type="Pfam" id="PF02578">
    <property type="entry name" value="Cu-oxidase_4"/>
    <property type="match status" value="1"/>
</dbReference>
<evidence type="ECO:0000313" key="13">
    <source>
        <dbReference type="Proteomes" id="UP000003994"/>
    </source>
</evidence>
<evidence type="ECO:0000256" key="2">
    <source>
        <dbReference type="ARBA" id="ARBA00003215"/>
    </source>
</evidence>
<evidence type="ECO:0000256" key="3">
    <source>
        <dbReference type="ARBA" id="ARBA00007353"/>
    </source>
</evidence>
<evidence type="ECO:0000313" key="12">
    <source>
        <dbReference type="EMBL" id="EJZ85479.1"/>
    </source>
</evidence>
<dbReference type="GO" id="GO:0005507">
    <property type="term" value="F:copper ion binding"/>
    <property type="evidence" value="ECO:0007669"/>
    <property type="project" value="TreeGrafter"/>
</dbReference>
<keyword evidence="6" id="KW-0378">Hydrolase</keyword>
<dbReference type="AlphaFoldDB" id="K0Z0D5"/>
<dbReference type="InterPro" id="IPR038371">
    <property type="entry name" value="Cu_polyphenol_OxRdtase_sf"/>
</dbReference>
<dbReference type="GO" id="GO:0017061">
    <property type="term" value="F:S-methyl-5-thioadenosine phosphorylase activity"/>
    <property type="evidence" value="ECO:0007669"/>
    <property type="project" value="UniProtKB-EC"/>
</dbReference>
<evidence type="ECO:0000256" key="11">
    <source>
        <dbReference type="ARBA" id="ARBA00049893"/>
    </source>
</evidence>
<evidence type="ECO:0000256" key="1">
    <source>
        <dbReference type="ARBA" id="ARBA00000553"/>
    </source>
</evidence>
<sequence length="254" mass="27630">MLTQLNGASIHLVQAGRGTASLRNNVAHHVGDDFQLVKERRQLLASEFERPILWMNQTHSHVIGLVVMTADGHPTLNLDTHTSTLNLSDPMDTIEADGVIIDARGWQDAPGIAVMTADCLPIVLSTAGGTIVAAVHAGRKGLFDGIITRAVTLMRRLAPSHDIEVYIAPAICGDCYEVPAQMRDECAVERPESASRTSWGTPALDLPRAAQAELRALGCTRIEIDPRCTLEDPTLHSYRRDRECGRNATIIFPA</sequence>
<comment type="similarity">
    <text evidence="3">Belongs to the purine nucleoside phosphorylase YfiH/LACC1 family.</text>
</comment>
<dbReference type="PANTHER" id="PTHR30616:SF2">
    <property type="entry name" value="PURINE NUCLEOSIDE PHOSPHORYLASE LACC1"/>
    <property type="match status" value="1"/>
</dbReference>
<dbReference type="eggNOG" id="COG1496">
    <property type="taxonomic scope" value="Bacteria"/>
</dbReference>
<evidence type="ECO:0000256" key="6">
    <source>
        <dbReference type="ARBA" id="ARBA00022801"/>
    </source>
</evidence>
<evidence type="ECO:0000256" key="10">
    <source>
        <dbReference type="ARBA" id="ARBA00048968"/>
    </source>
</evidence>
<dbReference type="InterPro" id="IPR003730">
    <property type="entry name" value="Cu_polyphenol_OxRdtase"/>
</dbReference>
<comment type="catalytic activity">
    <reaction evidence="11">
        <text>S-methyl-5'-thioadenosine + phosphate = 5-(methylsulfanyl)-alpha-D-ribose 1-phosphate + adenine</text>
        <dbReference type="Rhea" id="RHEA:11852"/>
        <dbReference type="ChEBI" id="CHEBI:16708"/>
        <dbReference type="ChEBI" id="CHEBI:17509"/>
        <dbReference type="ChEBI" id="CHEBI:43474"/>
        <dbReference type="ChEBI" id="CHEBI:58533"/>
        <dbReference type="EC" id="2.4.2.28"/>
    </reaction>
    <physiologicalReaction direction="left-to-right" evidence="11">
        <dbReference type="Rhea" id="RHEA:11853"/>
    </physiologicalReaction>
</comment>
<evidence type="ECO:0000256" key="8">
    <source>
        <dbReference type="ARBA" id="ARBA00023008"/>
    </source>
</evidence>
<evidence type="ECO:0000256" key="7">
    <source>
        <dbReference type="ARBA" id="ARBA00022833"/>
    </source>
</evidence>
<comment type="catalytic activity">
    <reaction evidence="10">
        <text>adenosine + phosphate = alpha-D-ribose 1-phosphate + adenine</text>
        <dbReference type="Rhea" id="RHEA:27642"/>
        <dbReference type="ChEBI" id="CHEBI:16335"/>
        <dbReference type="ChEBI" id="CHEBI:16708"/>
        <dbReference type="ChEBI" id="CHEBI:43474"/>
        <dbReference type="ChEBI" id="CHEBI:57720"/>
        <dbReference type="EC" id="2.4.2.1"/>
    </reaction>
    <physiologicalReaction direction="left-to-right" evidence="10">
        <dbReference type="Rhea" id="RHEA:27643"/>
    </physiologicalReaction>
</comment>
<comment type="function">
    <text evidence="2">Purine nucleoside enzyme that catalyzes the phosphorolysis of adenosine and inosine nucleosides, yielding D-ribose 1-phosphate and the respective free bases, adenine and hypoxanthine. Also catalyzes the phosphorolysis of S-methyl-5'-thioadenosine into adenine and S-methyl-5-thio-alpha-D-ribose 1-phosphate. Also has adenosine deaminase activity.</text>
</comment>
<evidence type="ECO:0008006" key="14">
    <source>
        <dbReference type="Google" id="ProtNLM"/>
    </source>
</evidence>
<evidence type="ECO:0000256" key="5">
    <source>
        <dbReference type="ARBA" id="ARBA00022723"/>
    </source>
</evidence>
<keyword evidence="7" id="KW-0862">Zinc</keyword>
<dbReference type="STRING" id="883077.HMPREF9241_01479"/>
<protein>
    <recommendedName>
        <fullName evidence="14">Purine nucleoside phosphorylase</fullName>
    </recommendedName>
</protein>
<organism evidence="12 13">
    <name type="scientific">Schaalia turicensis ACS-279-V-Col4</name>
    <dbReference type="NCBI Taxonomy" id="883077"/>
    <lineage>
        <taxon>Bacteria</taxon>
        <taxon>Bacillati</taxon>
        <taxon>Actinomycetota</taxon>
        <taxon>Actinomycetes</taxon>
        <taxon>Actinomycetales</taxon>
        <taxon>Actinomycetaceae</taxon>
        <taxon>Schaalia</taxon>
    </lineage>
</organism>
<keyword evidence="8" id="KW-0186">Copper</keyword>
<dbReference type="EMBL" id="AGWQ01000008">
    <property type="protein sequence ID" value="EJZ85479.1"/>
    <property type="molecule type" value="Genomic_DNA"/>
</dbReference>
<dbReference type="Gene3D" id="3.60.140.10">
    <property type="entry name" value="CNF1/YfiH-like putative cysteine hydrolases"/>
    <property type="match status" value="1"/>
</dbReference>
<dbReference type="SUPFAM" id="SSF64438">
    <property type="entry name" value="CNF1/YfiH-like putative cysteine hydrolases"/>
    <property type="match status" value="1"/>
</dbReference>
<accession>K0Z0D5</accession>
<evidence type="ECO:0000256" key="9">
    <source>
        <dbReference type="ARBA" id="ARBA00047989"/>
    </source>
</evidence>
<name>K0Z0D5_9ACTO</name>
<dbReference type="GO" id="GO:0016787">
    <property type="term" value="F:hydrolase activity"/>
    <property type="evidence" value="ECO:0007669"/>
    <property type="project" value="UniProtKB-KW"/>
</dbReference>
<gene>
    <name evidence="12" type="ORF">HMPREF9241_01479</name>
</gene>
<evidence type="ECO:0000256" key="4">
    <source>
        <dbReference type="ARBA" id="ARBA00022679"/>
    </source>
</evidence>
<dbReference type="RefSeq" id="WP_006681678.1">
    <property type="nucleotide sequence ID" value="NZ_JH815210.1"/>
</dbReference>
<comment type="catalytic activity">
    <reaction evidence="9">
        <text>adenosine + H2O + H(+) = inosine + NH4(+)</text>
        <dbReference type="Rhea" id="RHEA:24408"/>
        <dbReference type="ChEBI" id="CHEBI:15377"/>
        <dbReference type="ChEBI" id="CHEBI:15378"/>
        <dbReference type="ChEBI" id="CHEBI:16335"/>
        <dbReference type="ChEBI" id="CHEBI:17596"/>
        <dbReference type="ChEBI" id="CHEBI:28938"/>
        <dbReference type="EC" id="3.5.4.4"/>
    </reaction>
    <physiologicalReaction direction="left-to-right" evidence="9">
        <dbReference type="Rhea" id="RHEA:24409"/>
    </physiologicalReaction>
</comment>
<keyword evidence="5" id="KW-0479">Metal-binding</keyword>
<dbReference type="HOGENOM" id="CLU_065784_3_1_11"/>
<dbReference type="PANTHER" id="PTHR30616">
    <property type="entry name" value="UNCHARACTERIZED PROTEIN YFIH"/>
    <property type="match status" value="1"/>
</dbReference>
<keyword evidence="13" id="KW-1185">Reference proteome</keyword>
<reference evidence="12 13" key="1">
    <citation type="submission" date="2012-07" db="EMBL/GenBank/DDBJ databases">
        <title>The Genome Sequence of Actinomyces turicensis ACS-279-V-COL4.</title>
        <authorList>
            <consortium name="The Broad Institute Genome Sequencing Platform"/>
            <person name="Earl A."/>
            <person name="Ward D."/>
            <person name="Feldgarden M."/>
            <person name="Gevers D."/>
            <person name="Saerens B."/>
            <person name="Vaneechoutte M."/>
            <person name="Walker B."/>
            <person name="Young S.K."/>
            <person name="Zeng Q."/>
            <person name="Gargeya S."/>
            <person name="Fitzgerald M."/>
            <person name="Haas B."/>
            <person name="Abouelleil A."/>
            <person name="Alvarado L."/>
            <person name="Arachchi H.M."/>
            <person name="Berlin A."/>
            <person name="Chapman S.B."/>
            <person name="Goldberg J."/>
            <person name="Griggs A."/>
            <person name="Gujja S."/>
            <person name="Hansen M."/>
            <person name="Howarth C."/>
            <person name="Imamovic A."/>
            <person name="Larimer J."/>
            <person name="McCowen C."/>
            <person name="Montmayeur A."/>
            <person name="Murphy C."/>
            <person name="Neiman D."/>
            <person name="Pearson M."/>
            <person name="Priest M."/>
            <person name="Roberts A."/>
            <person name="Saif S."/>
            <person name="Shea T."/>
            <person name="Sisk P."/>
            <person name="Sykes S."/>
            <person name="Wortman J."/>
            <person name="Nusbaum C."/>
            <person name="Birren B."/>
        </authorList>
    </citation>
    <scope>NUCLEOTIDE SEQUENCE [LARGE SCALE GENOMIC DNA]</scope>
    <source>
        <strain evidence="12 13">ACS-279-V-Col4</strain>
    </source>
</reference>
<dbReference type="InterPro" id="IPR011324">
    <property type="entry name" value="Cytotoxic_necrot_fac-like_cat"/>
</dbReference>